<organism evidence="1">
    <name type="scientific">Anguilla anguilla</name>
    <name type="common">European freshwater eel</name>
    <name type="synonym">Muraena anguilla</name>
    <dbReference type="NCBI Taxonomy" id="7936"/>
    <lineage>
        <taxon>Eukaryota</taxon>
        <taxon>Metazoa</taxon>
        <taxon>Chordata</taxon>
        <taxon>Craniata</taxon>
        <taxon>Vertebrata</taxon>
        <taxon>Euteleostomi</taxon>
        <taxon>Actinopterygii</taxon>
        <taxon>Neopterygii</taxon>
        <taxon>Teleostei</taxon>
        <taxon>Anguilliformes</taxon>
        <taxon>Anguillidae</taxon>
        <taxon>Anguilla</taxon>
    </lineage>
</organism>
<proteinExistence type="predicted"/>
<protein>
    <submittedName>
        <fullName evidence="1">Uncharacterized protein</fullName>
    </submittedName>
</protein>
<name>A0A0E9T2H2_ANGAN</name>
<accession>A0A0E9T2H2</accession>
<sequence>MCVYITVLIFKCDTIKKYKKKRYYECVTEYCRLSASSLGYNN</sequence>
<reference evidence="1" key="2">
    <citation type="journal article" date="2015" name="Fish Shellfish Immunol.">
        <title>Early steps in the European eel (Anguilla anguilla)-Vibrio vulnificus interaction in the gills: Role of the RtxA13 toxin.</title>
        <authorList>
            <person name="Callol A."/>
            <person name="Pajuelo D."/>
            <person name="Ebbesson L."/>
            <person name="Teles M."/>
            <person name="MacKenzie S."/>
            <person name="Amaro C."/>
        </authorList>
    </citation>
    <scope>NUCLEOTIDE SEQUENCE</scope>
</reference>
<dbReference type="AlphaFoldDB" id="A0A0E9T2H2"/>
<dbReference type="EMBL" id="GBXM01060771">
    <property type="protein sequence ID" value="JAH47806.1"/>
    <property type="molecule type" value="Transcribed_RNA"/>
</dbReference>
<evidence type="ECO:0000313" key="1">
    <source>
        <dbReference type="EMBL" id="JAH47806.1"/>
    </source>
</evidence>
<reference evidence="1" key="1">
    <citation type="submission" date="2014-11" db="EMBL/GenBank/DDBJ databases">
        <authorList>
            <person name="Amaro Gonzalez C."/>
        </authorList>
    </citation>
    <scope>NUCLEOTIDE SEQUENCE</scope>
</reference>